<evidence type="ECO:0000256" key="1">
    <source>
        <dbReference type="ARBA" id="ARBA00006484"/>
    </source>
</evidence>
<dbReference type="OrthoDB" id="9803333at2"/>
<keyword evidence="6" id="KW-1185">Reference proteome</keyword>
<reference evidence="5 6" key="2">
    <citation type="submission" date="2019-09" db="EMBL/GenBank/DDBJ databases">
        <authorList>
            <person name="Jin C."/>
        </authorList>
    </citation>
    <scope>NUCLEOTIDE SEQUENCE [LARGE SCALE GENOMIC DNA]</scope>
    <source>
        <strain evidence="5 6">AN110305</strain>
    </source>
</reference>
<name>A0A5B2XFY3_9PSEU</name>
<evidence type="ECO:0000256" key="2">
    <source>
        <dbReference type="ARBA" id="ARBA00023002"/>
    </source>
</evidence>
<organism evidence="5 6">
    <name type="scientific">Solihabitans fulvus</name>
    <dbReference type="NCBI Taxonomy" id="1892852"/>
    <lineage>
        <taxon>Bacteria</taxon>
        <taxon>Bacillati</taxon>
        <taxon>Actinomycetota</taxon>
        <taxon>Actinomycetes</taxon>
        <taxon>Pseudonocardiales</taxon>
        <taxon>Pseudonocardiaceae</taxon>
        <taxon>Solihabitans</taxon>
    </lineage>
</organism>
<proteinExistence type="inferred from homology"/>
<dbReference type="PANTHER" id="PTHR42879:SF2">
    <property type="entry name" value="3-OXOACYL-[ACYL-CARRIER-PROTEIN] REDUCTASE FABG"/>
    <property type="match status" value="1"/>
</dbReference>
<dbReference type="Pfam" id="PF00106">
    <property type="entry name" value="adh_short"/>
    <property type="match status" value="1"/>
</dbReference>
<accession>A0A5B2XFY3</accession>
<dbReference type="Gene3D" id="3.40.50.720">
    <property type="entry name" value="NAD(P)-binding Rossmann-like Domain"/>
    <property type="match status" value="1"/>
</dbReference>
<dbReference type="RefSeq" id="WP_149849676.1">
    <property type="nucleotide sequence ID" value="NZ_VUOB01000021.1"/>
</dbReference>
<dbReference type="SMART" id="SM00822">
    <property type="entry name" value="PKS_KR"/>
    <property type="match status" value="1"/>
</dbReference>
<evidence type="ECO:0000313" key="6">
    <source>
        <dbReference type="Proteomes" id="UP000323454"/>
    </source>
</evidence>
<keyword evidence="2" id="KW-0560">Oxidoreductase</keyword>
<dbReference type="InterPro" id="IPR057326">
    <property type="entry name" value="KR_dom"/>
</dbReference>
<dbReference type="Proteomes" id="UP000323454">
    <property type="component" value="Unassembled WGS sequence"/>
</dbReference>
<evidence type="ECO:0000313" key="5">
    <source>
        <dbReference type="EMBL" id="KAA2262697.1"/>
    </source>
</evidence>
<feature type="domain" description="Ketoreductase" evidence="4">
    <location>
        <begin position="19"/>
        <end position="203"/>
    </location>
</feature>
<dbReference type="PRINTS" id="PR00081">
    <property type="entry name" value="GDHRDH"/>
</dbReference>
<dbReference type="InterPro" id="IPR050259">
    <property type="entry name" value="SDR"/>
</dbReference>
<dbReference type="InterPro" id="IPR002347">
    <property type="entry name" value="SDR_fam"/>
</dbReference>
<dbReference type="FunFam" id="3.40.50.720:FF:000173">
    <property type="entry name" value="3-oxoacyl-[acyl-carrier protein] reductase"/>
    <property type="match status" value="1"/>
</dbReference>
<evidence type="ECO:0000256" key="3">
    <source>
        <dbReference type="RuleBase" id="RU000363"/>
    </source>
</evidence>
<reference evidence="5 6" key="1">
    <citation type="submission" date="2019-09" db="EMBL/GenBank/DDBJ databases">
        <title>Goodfellowia gen. nov., a new genus of the Pseudonocardineae related to Actinoalloteichus, containing Goodfellowia coeruleoviolacea gen. nov., comb. nov. gen. nov., comb. nov.</title>
        <authorList>
            <person name="Labeda D."/>
        </authorList>
    </citation>
    <scope>NUCLEOTIDE SEQUENCE [LARGE SCALE GENOMIC DNA]</scope>
    <source>
        <strain evidence="5 6">AN110305</strain>
    </source>
</reference>
<evidence type="ECO:0000259" key="4">
    <source>
        <dbReference type="SMART" id="SM00822"/>
    </source>
</evidence>
<gene>
    <name evidence="5" type="ORF">F0L68_12445</name>
</gene>
<dbReference type="AlphaFoldDB" id="A0A5B2XFY3"/>
<dbReference type="PROSITE" id="PS00061">
    <property type="entry name" value="ADH_SHORT"/>
    <property type="match status" value="1"/>
</dbReference>
<comment type="similarity">
    <text evidence="1 3">Belongs to the short-chain dehydrogenases/reductases (SDR) family.</text>
</comment>
<dbReference type="SUPFAM" id="SSF51735">
    <property type="entry name" value="NAD(P)-binding Rossmann-fold domains"/>
    <property type="match status" value="1"/>
</dbReference>
<sequence>MPVSAGPRGAADQPSLAGRVALVTGASRGLGAAIALGLAARGAAVAVNYHASRARAEEVVRAIEDEGGKAVALPADVADPDACAELVAGTIANLGGLDVLVNNAGITKDSLIYQQEPADWLAVMRVNFGGVVNCTRAAMGTMLRQRSGSIVNISSVMGIRGWVGESPYAASKAAINAFTRCTAVEAARFGVRANAVLPGFAATDLVAGLTTKNGGRGILRQIPAKSFAGPEDVANVVAFLAGPGAAYMTGSLVTVDGGASAVLGVGAPLG</sequence>
<dbReference type="InterPro" id="IPR020904">
    <property type="entry name" value="Sc_DH/Rdtase_CS"/>
</dbReference>
<dbReference type="GO" id="GO:0016491">
    <property type="term" value="F:oxidoreductase activity"/>
    <property type="evidence" value="ECO:0007669"/>
    <property type="project" value="UniProtKB-KW"/>
</dbReference>
<comment type="caution">
    <text evidence="5">The sequence shown here is derived from an EMBL/GenBank/DDBJ whole genome shotgun (WGS) entry which is preliminary data.</text>
</comment>
<protein>
    <submittedName>
        <fullName evidence="5">SDR family oxidoreductase</fullName>
    </submittedName>
</protein>
<dbReference type="EMBL" id="VUOB01000021">
    <property type="protein sequence ID" value="KAA2262697.1"/>
    <property type="molecule type" value="Genomic_DNA"/>
</dbReference>
<dbReference type="GO" id="GO:0032787">
    <property type="term" value="P:monocarboxylic acid metabolic process"/>
    <property type="evidence" value="ECO:0007669"/>
    <property type="project" value="UniProtKB-ARBA"/>
</dbReference>
<dbReference type="PANTHER" id="PTHR42879">
    <property type="entry name" value="3-OXOACYL-(ACYL-CARRIER-PROTEIN) REDUCTASE"/>
    <property type="match status" value="1"/>
</dbReference>
<dbReference type="InterPro" id="IPR036291">
    <property type="entry name" value="NAD(P)-bd_dom_sf"/>
</dbReference>
<dbReference type="PRINTS" id="PR00080">
    <property type="entry name" value="SDRFAMILY"/>
</dbReference>